<dbReference type="PRINTS" id="PR00196">
    <property type="entry name" value="ANNEXIN"/>
</dbReference>
<dbReference type="GO" id="GO:0005886">
    <property type="term" value="C:plasma membrane"/>
    <property type="evidence" value="ECO:0007669"/>
    <property type="project" value="TreeGrafter"/>
</dbReference>
<dbReference type="PROSITE" id="PS51897">
    <property type="entry name" value="ANNEXIN_2"/>
    <property type="match status" value="3"/>
</dbReference>
<reference evidence="4 5" key="1">
    <citation type="submission" date="2014-09" db="EMBL/GenBank/DDBJ databases">
        <authorList>
            <person name="Martin A.A."/>
        </authorList>
    </citation>
    <scope>NUCLEOTIDE SEQUENCE</scope>
    <source>
        <strain evidence="5">ED321</strain>
        <strain evidence="4">ED321 Heterogonic</strain>
    </source>
</reference>
<name>A0A090L928_STRRB</name>
<dbReference type="Proteomes" id="UP000035682">
    <property type="component" value="Unplaced"/>
</dbReference>
<evidence type="ECO:0000256" key="1">
    <source>
        <dbReference type="ARBA" id="ARBA00007831"/>
    </source>
</evidence>
<dbReference type="Gene3D" id="1.10.220.10">
    <property type="entry name" value="Annexin"/>
    <property type="match status" value="4"/>
</dbReference>
<dbReference type="RefSeq" id="XP_024505427.1">
    <property type="nucleotide sequence ID" value="XM_024651783.1"/>
</dbReference>
<proteinExistence type="inferred from homology"/>
<dbReference type="STRING" id="34506.A0A090L928"/>
<evidence type="ECO:0000313" key="6">
    <source>
        <dbReference type="WBParaSite" id="SRAE_2000089700.1"/>
    </source>
</evidence>
<dbReference type="GO" id="GO:0005634">
    <property type="term" value="C:nucleus"/>
    <property type="evidence" value="ECO:0007669"/>
    <property type="project" value="TreeGrafter"/>
</dbReference>
<dbReference type="SMART" id="SM00335">
    <property type="entry name" value="ANX"/>
    <property type="match status" value="3"/>
</dbReference>
<sequence>MKKEFIPKCLNSPGIHTEKSSKSCNYKYDPYSRPLPSDFFNIGHPEPPYASSFLNRNNGNVSNMHQFQPVENCSINYNYQNFVKNTKPSLSNRFSTITSYEPHHLGIYDPFNMTTPWNFNLPTIGYQIPVSSIYSQCTTMNQHQKWKTPKIESATLKNNPNFNSQYDAKMLRVATTSSKIDKETVINIMFRRTSREKHMIAVQYYNLYNETLALRFKTKIKGKLYKVLKLVMECEIQRNVKDLHKAFEKETIDNAVIIEIFCGKNKQYIIELKELFKEKYGKSIRDIIRERTDSGYQRFLIGLIKGERDQEPININLVEEDVSRLYNGGKGIHKLEDEKFFLDILYKRSFEHINLVINRYQNSIHKDIIRIIKEWFYGDLKDMLLMFFDYVNSSSYYFSKLLKNYLEDFEDHEEEIIRILLNRAEIDLETIQQEFNENNPKTLEHLLATSSIGSLRQIFLTMLGHGIDD</sequence>
<organism evidence="4">
    <name type="scientific">Strongyloides ratti</name>
    <name type="common">Parasitic roundworm</name>
    <dbReference type="NCBI Taxonomy" id="34506"/>
    <lineage>
        <taxon>Eukaryota</taxon>
        <taxon>Metazoa</taxon>
        <taxon>Ecdysozoa</taxon>
        <taxon>Nematoda</taxon>
        <taxon>Chromadorea</taxon>
        <taxon>Rhabditida</taxon>
        <taxon>Tylenchina</taxon>
        <taxon>Panagrolaimomorpha</taxon>
        <taxon>Strongyloidoidea</taxon>
        <taxon>Strongyloididae</taxon>
        <taxon>Strongyloides</taxon>
    </lineage>
</organism>
<dbReference type="GO" id="GO:0005544">
    <property type="term" value="F:calcium-dependent phospholipid binding"/>
    <property type="evidence" value="ECO:0007669"/>
    <property type="project" value="InterPro"/>
</dbReference>
<protein>
    <submittedName>
        <fullName evidence="4 6">Annexin family and Annexin repeat-containing protein</fullName>
    </submittedName>
</protein>
<dbReference type="InterPro" id="IPR001464">
    <property type="entry name" value="Annexin"/>
</dbReference>
<dbReference type="PANTHER" id="PTHR10502">
    <property type="entry name" value="ANNEXIN"/>
    <property type="match status" value="1"/>
</dbReference>
<gene>
    <name evidence="4 6 7" type="ORF">SRAE_2000089700</name>
</gene>
<comment type="similarity">
    <text evidence="1">Belongs to the annexin family.</text>
</comment>
<reference evidence="6" key="2">
    <citation type="submission" date="2020-12" db="UniProtKB">
        <authorList>
            <consortium name="WormBaseParasite"/>
        </authorList>
    </citation>
    <scope>IDENTIFICATION</scope>
</reference>
<keyword evidence="3" id="KW-0041">Annexin</keyword>
<dbReference type="PANTHER" id="PTHR10502:SF102">
    <property type="entry name" value="ANNEXIN B11"/>
    <property type="match status" value="1"/>
</dbReference>
<dbReference type="InterPro" id="IPR037104">
    <property type="entry name" value="Annexin_sf"/>
</dbReference>
<dbReference type="CTD" id="36378591"/>
<evidence type="ECO:0000256" key="3">
    <source>
        <dbReference type="ARBA" id="ARBA00023216"/>
    </source>
</evidence>
<dbReference type="GeneID" id="36378591"/>
<dbReference type="OrthoDB" id="37886at2759"/>
<dbReference type="EMBL" id="LN609529">
    <property type="protein sequence ID" value="CEF66227.1"/>
    <property type="molecule type" value="Genomic_DNA"/>
</dbReference>
<dbReference type="InterPro" id="IPR018502">
    <property type="entry name" value="Annexin_repeat"/>
</dbReference>
<keyword evidence="2" id="KW-0677">Repeat</keyword>
<dbReference type="Pfam" id="PF00191">
    <property type="entry name" value="Annexin"/>
    <property type="match status" value="3"/>
</dbReference>
<dbReference type="GO" id="GO:0012506">
    <property type="term" value="C:vesicle membrane"/>
    <property type="evidence" value="ECO:0007669"/>
    <property type="project" value="TreeGrafter"/>
</dbReference>
<keyword evidence="5" id="KW-1185">Reference proteome</keyword>
<evidence type="ECO:0000313" key="5">
    <source>
        <dbReference type="Proteomes" id="UP000035682"/>
    </source>
</evidence>
<dbReference type="WBParaSite" id="SRAE_2000089700.1">
    <property type="protein sequence ID" value="SRAE_2000089700.1"/>
    <property type="gene ID" value="WBGene00261097"/>
</dbReference>
<evidence type="ECO:0000313" key="7">
    <source>
        <dbReference type="WormBase" id="SRAE_2000089700"/>
    </source>
</evidence>
<dbReference type="AlphaFoldDB" id="A0A090L928"/>
<evidence type="ECO:0000313" key="4">
    <source>
        <dbReference type="EMBL" id="CEF66227.1"/>
    </source>
</evidence>
<dbReference type="WormBase" id="SRAE_2000089700">
    <property type="protein sequence ID" value="SRP02311"/>
    <property type="gene ID" value="WBGene00261097"/>
</dbReference>
<dbReference type="SUPFAM" id="SSF47874">
    <property type="entry name" value="Annexin"/>
    <property type="match status" value="1"/>
</dbReference>
<dbReference type="GO" id="GO:0005737">
    <property type="term" value="C:cytoplasm"/>
    <property type="evidence" value="ECO:0007669"/>
    <property type="project" value="TreeGrafter"/>
</dbReference>
<dbReference type="GO" id="GO:0005509">
    <property type="term" value="F:calcium ion binding"/>
    <property type="evidence" value="ECO:0007669"/>
    <property type="project" value="InterPro"/>
</dbReference>
<evidence type="ECO:0000256" key="2">
    <source>
        <dbReference type="ARBA" id="ARBA00022737"/>
    </source>
</evidence>
<dbReference type="GO" id="GO:0001786">
    <property type="term" value="F:phosphatidylserine binding"/>
    <property type="evidence" value="ECO:0007669"/>
    <property type="project" value="TreeGrafter"/>
</dbReference>
<accession>A0A090L928</accession>